<dbReference type="AlphaFoldDB" id="A0A5B2ZBP1"/>
<name>A0A5B2ZBP1_9GAMM</name>
<protein>
    <submittedName>
        <fullName evidence="1">Uncharacterized protein</fullName>
    </submittedName>
</protein>
<organism evidence="1 2">
    <name type="scientific">Arenimonas fontis</name>
    <dbReference type="NCBI Taxonomy" id="2608255"/>
    <lineage>
        <taxon>Bacteria</taxon>
        <taxon>Pseudomonadati</taxon>
        <taxon>Pseudomonadota</taxon>
        <taxon>Gammaproteobacteria</taxon>
        <taxon>Lysobacterales</taxon>
        <taxon>Lysobacteraceae</taxon>
        <taxon>Arenimonas</taxon>
    </lineage>
</organism>
<evidence type="ECO:0000313" key="1">
    <source>
        <dbReference type="EMBL" id="KAA2284541.1"/>
    </source>
</evidence>
<keyword evidence="2" id="KW-1185">Reference proteome</keyword>
<evidence type="ECO:0000313" key="2">
    <source>
        <dbReference type="Proteomes" id="UP000322165"/>
    </source>
</evidence>
<sequence length="98" mass="10561">MVDNYIAVGSGKNTAGLRCKLCNELALDGRRFDALTPAELALFQRFRKGRPKDGRPWISVGLGTGLLDPSTLLSAPTQAQADEILKQAGAIVCVRVYD</sequence>
<gene>
    <name evidence="1" type="ORF">F0415_09465</name>
</gene>
<dbReference type="EMBL" id="VUOD01000006">
    <property type="protein sequence ID" value="KAA2284541.1"/>
    <property type="molecule type" value="Genomic_DNA"/>
</dbReference>
<dbReference type="RefSeq" id="WP_149860974.1">
    <property type="nucleotide sequence ID" value="NZ_VUOD01000006.1"/>
</dbReference>
<dbReference type="Proteomes" id="UP000322165">
    <property type="component" value="Unassembled WGS sequence"/>
</dbReference>
<reference evidence="1 2" key="1">
    <citation type="submission" date="2019-09" db="EMBL/GenBank/DDBJ databases">
        <title>Arenimonas chukotkensis sp. nov., a bacterium isolated from Chukotka hot spring, Arctic region, Russia.</title>
        <authorList>
            <person name="Zayulina K.S."/>
            <person name="Prokofeva M.I."/>
            <person name="Elcheninov A.G."/>
            <person name="Novikov A."/>
            <person name="Kochetkova T.V."/>
            <person name="Kublanov I.V."/>
        </authorList>
    </citation>
    <scope>NUCLEOTIDE SEQUENCE [LARGE SCALE GENOMIC DNA]</scope>
    <source>
        <strain evidence="1 2">3729k</strain>
    </source>
</reference>
<proteinExistence type="predicted"/>
<comment type="caution">
    <text evidence="1">The sequence shown here is derived from an EMBL/GenBank/DDBJ whole genome shotgun (WGS) entry which is preliminary data.</text>
</comment>
<accession>A0A5B2ZBP1</accession>
<reference evidence="1 2" key="2">
    <citation type="submission" date="2019-09" db="EMBL/GenBank/DDBJ databases">
        <authorList>
            <person name="Mazur A."/>
        </authorList>
    </citation>
    <scope>NUCLEOTIDE SEQUENCE [LARGE SCALE GENOMIC DNA]</scope>
    <source>
        <strain evidence="1 2">3729k</strain>
    </source>
</reference>